<keyword evidence="11" id="KW-1185">Reference proteome</keyword>
<dbReference type="Pfam" id="PF13927">
    <property type="entry name" value="Ig_3"/>
    <property type="match status" value="1"/>
</dbReference>
<dbReference type="Proteomes" id="UP000472262">
    <property type="component" value="Unassembled WGS sequence"/>
</dbReference>
<feature type="domain" description="Ig-like" evidence="9">
    <location>
        <begin position="412"/>
        <end position="504"/>
    </location>
</feature>
<keyword evidence="3" id="KW-0677">Repeat</keyword>
<dbReference type="InterPro" id="IPR003598">
    <property type="entry name" value="Ig_sub2"/>
</dbReference>
<dbReference type="Gene3D" id="2.60.40.10">
    <property type="entry name" value="Immunoglobulins"/>
    <property type="match status" value="4"/>
</dbReference>
<dbReference type="SMART" id="SM00409">
    <property type="entry name" value="IG"/>
    <property type="match status" value="3"/>
</dbReference>
<dbReference type="InterPro" id="IPR013783">
    <property type="entry name" value="Ig-like_fold"/>
</dbReference>
<evidence type="ECO:0000313" key="11">
    <source>
        <dbReference type="Proteomes" id="UP000472262"/>
    </source>
</evidence>
<evidence type="ECO:0000256" key="3">
    <source>
        <dbReference type="ARBA" id="ARBA00022737"/>
    </source>
</evidence>
<dbReference type="PROSITE" id="PS50835">
    <property type="entry name" value="IG_LIKE"/>
    <property type="match status" value="4"/>
</dbReference>
<dbReference type="PANTHER" id="PTHR11973:SF18">
    <property type="entry name" value="CELL SURFACE GLYCOPROTEIN MUC18"/>
    <property type="match status" value="1"/>
</dbReference>
<evidence type="ECO:0000256" key="1">
    <source>
        <dbReference type="ARBA" id="ARBA00004479"/>
    </source>
</evidence>
<dbReference type="GO" id="GO:0005055">
    <property type="term" value="F:laminin receptor activity"/>
    <property type="evidence" value="ECO:0007669"/>
    <property type="project" value="TreeGrafter"/>
</dbReference>
<dbReference type="GO" id="GO:0005886">
    <property type="term" value="C:plasma membrane"/>
    <property type="evidence" value="ECO:0007669"/>
    <property type="project" value="TreeGrafter"/>
</dbReference>
<name>A0A672SXS4_SINGR</name>
<keyword evidence="5" id="KW-0472">Membrane</keyword>
<keyword evidence="2" id="KW-0812">Transmembrane</keyword>
<evidence type="ECO:0000256" key="5">
    <source>
        <dbReference type="ARBA" id="ARBA00023136"/>
    </source>
</evidence>
<dbReference type="InterPro" id="IPR013106">
    <property type="entry name" value="Ig_V-set"/>
</dbReference>
<evidence type="ECO:0000313" key="10">
    <source>
        <dbReference type="Ensembl" id="ENSSGRP00000106549.1"/>
    </source>
</evidence>
<evidence type="ECO:0000256" key="7">
    <source>
        <dbReference type="ARBA" id="ARBA00023180"/>
    </source>
</evidence>
<organism evidence="10 11">
    <name type="scientific">Sinocyclocheilus grahami</name>
    <name type="common">Dianchi golden-line fish</name>
    <name type="synonym">Barbus grahami</name>
    <dbReference type="NCBI Taxonomy" id="75366"/>
    <lineage>
        <taxon>Eukaryota</taxon>
        <taxon>Metazoa</taxon>
        <taxon>Chordata</taxon>
        <taxon>Craniata</taxon>
        <taxon>Vertebrata</taxon>
        <taxon>Euteleostomi</taxon>
        <taxon>Actinopterygii</taxon>
        <taxon>Neopterygii</taxon>
        <taxon>Teleostei</taxon>
        <taxon>Ostariophysi</taxon>
        <taxon>Cypriniformes</taxon>
        <taxon>Cyprinidae</taxon>
        <taxon>Cyprininae</taxon>
        <taxon>Sinocyclocheilus</taxon>
    </lineage>
</organism>
<feature type="domain" description="Ig-like" evidence="9">
    <location>
        <begin position="18"/>
        <end position="143"/>
    </location>
</feature>
<evidence type="ECO:0000256" key="2">
    <source>
        <dbReference type="ARBA" id="ARBA00022692"/>
    </source>
</evidence>
<dbReference type="InterPro" id="IPR013162">
    <property type="entry name" value="CD80_C2-set"/>
</dbReference>
<evidence type="ECO:0000256" key="4">
    <source>
        <dbReference type="ARBA" id="ARBA00022989"/>
    </source>
</evidence>
<keyword evidence="8" id="KW-0393">Immunoglobulin domain</keyword>
<accession>A0A672SXS4</accession>
<dbReference type="Pfam" id="PF07686">
    <property type="entry name" value="V-set"/>
    <property type="match status" value="1"/>
</dbReference>
<keyword evidence="6" id="KW-1015">Disulfide bond</keyword>
<reference evidence="10" key="1">
    <citation type="submission" date="2025-08" db="UniProtKB">
        <authorList>
            <consortium name="Ensembl"/>
        </authorList>
    </citation>
    <scope>IDENTIFICATION</scope>
</reference>
<dbReference type="Pfam" id="PF08205">
    <property type="entry name" value="C2-set_2"/>
    <property type="match status" value="1"/>
</dbReference>
<sequence>MCFFFSRVDKAAFVLIGPQAHNLNVFSLAAWALVDLRMEDSVEVYMDESAEIPCLYAFTEKPMMVMVQWFVREHEGHRVRISYSDLTMQKVDENTSYSNRISVRSNSDGETLTIQDVKLSDEREFFCQVSGLAAGNGEGRTLLKVFDPPEPPVIDGVLSGVSVSGDSPAKIASCETREGFPKPNITWYRDHILIHPINGLANVVTLVTKESSGLYTVQSELHYKVTKEDKDAHFSCEVSYFVPGAVRTSESKGINITVHYPTTSVEIWKESPEGLVKEGDTVEIRCQGDGNPPAPIIFNQEQSDVELDSSQGLLVLKEVSRADSGVYECHSLDVDAVNHDEVLDTLQLSVHLLLPNLLTLNNDGIEVGRGHLIQLQDATFDTSGQYDCEVTVPSLPGLLTSGSVHIIVQGAPQMKDAEREIELTEKVGGWVNLSCEVGGYPRPAITWSITGSQSQSWREVVKRETEDQVHSVVMLKVTTDMVAVCNSTNDFGIETKTYIQKNIYAAKCCSVVYRCVNLYSMNAYSTKEKTNKEDIVVEMKAKKTEESVLLKGVNGEKKTPNDQSMVFLNGFLVNSLK</sequence>
<dbReference type="OMA" id="ANEHMTH"/>
<dbReference type="InterPro" id="IPR007110">
    <property type="entry name" value="Ig-like_dom"/>
</dbReference>
<protein>
    <submittedName>
        <fullName evidence="10">Melanoma cell adhesion molecule a</fullName>
    </submittedName>
</protein>
<dbReference type="SUPFAM" id="SSF48726">
    <property type="entry name" value="Immunoglobulin"/>
    <property type="match status" value="4"/>
</dbReference>
<dbReference type="PANTHER" id="PTHR11973">
    <property type="entry name" value="CELL SURFACE GLYCOPROTEIN MUC18-RELATED"/>
    <property type="match status" value="1"/>
</dbReference>
<dbReference type="InParanoid" id="A0A672SXS4"/>
<dbReference type="InterPro" id="IPR003599">
    <property type="entry name" value="Ig_sub"/>
</dbReference>
<dbReference type="Ensembl" id="ENSSGRT00000113228.1">
    <property type="protein sequence ID" value="ENSSGRP00000106549.1"/>
    <property type="gene ID" value="ENSSGRG00000052650.1"/>
</dbReference>
<reference evidence="10" key="2">
    <citation type="submission" date="2025-09" db="UniProtKB">
        <authorList>
            <consortium name="Ensembl"/>
        </authorList>
    </citation>
    <scope>IDENTIFICATION</scope>
</reference>
<dbReference type="InterPro" id="IPR036179">
    <property type="entry name" value="Ig-like_dom_sf"/>
</dbReference>
<keyword evidence="4" id="KW-1133">Transmembrane helix</keyword>
<evidence type="ECO:0000256" key="8">
    <source>
        <dbReference type="ARBA" id="ARBA00023319"/>
    </source>
</evidence>
<evidence type="ECO:0000256" key="6">
    <source>
        <dbReference type="ARBA" id="ARBA00023157"/>
    </source>
</evidence>
<comment type="subcellular location">
    <subcellularLocation>
        <location evidence="1">Membrane</location>
        <topology evidence="1">Single-pass type I membrane protein</topology>
    </subcellularLocation>
</comment>
<evidence type="ECO:0000259" key="9">
    <source>
        <dbReference type="PROSITE" id="PS50835"/>
    </source>
</evidence>
<proteinExistence type="predicted"/>
<dbReference type="AlphaFoldDB" id="A0A672SXS4"/>
<feature type="domain" description="Ig-like" evidence="9">
    <location>
        <begin position="151"/>
        <end position="255"/>
    </location>
</feature>
<feature type="domain" description="Ig-like" evidence="9">
    <location>
        <begin position="261"/>
        <end position="349"/>
    </location>
</feature>
<keyword evidence="7" id="KW-0325">Glycoprotein</keyword>
<dbReference type="SMART" id="SM00408">
    <property type="entry name" value="IGc2"/>
    <property type="match status" value="1"/>
</dbReference>
<dbReference type="InterPro" id="IPR051116">
    <property type="entry name" value="Surface_Rcpt/Adhesion_Mol"/>
</dbReference>